<dbReference type="SUPFAM" id="SSF53098">
    <property type="entry name" value="Ribonuclease H-like"/>
    <property type="match status" value="1"/>
</dbReference>
<keyword evidence="2" id="KW-1185">Reference proteome</keyword>
<name>A0A369K3D6_HYPMA</name>
<protein>
    <submittedName>
        <fullName evidence="1">Uncharacterized protein</fullName>
    </submittedName>
</protein>
<dbReference type="PANTHER" id="PTHR33050:SF7">
    <property type="entry name" value="RIBONUCLEASE H"/>
    <property type="match status" value="1"/>
</dbReference>
<gene>
    <name evidence="1" type="ORF">Hypma_004297</name>
</gene>
<evidence type="ECO:0000313" key="2">
    <source>
        <dbReference type="Proteomes" id="UP000076154"/>
    </source>
</evidence>
<reference evidence="1" key="1">
    <citation type="submission" date="2018-04" db="EMBL/GenBank/DDBJ databases">
        <title>Whole genome sequencing of Hypsizygus marmoreus.</title>
        <authorList>
            <person name="Choi I.-G."/>
            <person name="Min B."/>
            <person name="Kim J.-G."/>
            <person name="Kim S."/>
            <person name="Oh Y.-L."/>
            <person name="Kong W.-S."/>
            <person name="Park H."/>
            <person name="Jeong J."/>
            <person name="Song E.-S."/>
        </authorList>
    </citation>
    <scope>NUCLEOTIDE SEQUENCE [LARGE SCALE GENOMIC DNA]</scope>
    <source>
        <strain evidence="1">51987-8</strain>
    </source>
</reference>
<dbReference type="Proteomes" id="UP000076154">
    <property type="component" value="Unassembled WGS sequence"/>
</dbReference>
<organism evidence="1 2">
    <name type="scientific">Hypsizygus marmoreus</name>
    <name type="common">White beech mushroom</name>
    <name type="synonym">Agaricus marmoreus</name>
    <dbReference type="NCBI Taxonomy" id="39966"/>
    <lineage>
        <taxon>Eukaryota</taxon>
        <taxon>Fungi</taxon>
        <taxon>Dikarya</taxon>
        <taxon>Basidiomycota</taxon>
        <taxon>Agaricomycotina</taxon>
        <taxon>Agaricomycetes</taxon>
        <taxon>Agaricomycetidae</taxon>
        <taxon>Agaricales</taxon>
        <taxon>Tricholomatineae</taxon>
        <taxon>Lyophyllaceae</taxon>
        <taxon>Hypsizygus</taxon>
    </lineage>
</organism>
<dbReference type="InParanoid" id="A0A369K3D6"/>
<evidence type="ECO:0000313" key="1">
    <source>
        <dbReference type="EMBL" id="RDB27277.1"/>
    </source>
</evidence>
<dbReference type="AlphaFoldDB" id="A0A369K3D6"/>
<accession>A0A369K3D6</accession>
<dbReference type="InterPro" id="IPR052055">
    <property type="entry name" value="Hepadnavirus_pol/RT"/>
</dbReference>
<dbReference type="EMBL" id="LUEZ02000017">
    <property type="protein sequence ID" value="RDB27277.1"/>
    <property type="molecule type" value="Genomic_DNA"/>
</dbReference>
<dbReference type="InterPro" id="IPR012337">
    <property type="entry name" value="RNaseH-like_sf"/>
</dbReference>
<comment type="caution">
    <text evidence="1">The sequence shown here is derived from an EMBL/GenBank/DDBJ whole genome shotgun (WGS) entry which is preliminary data.</text>
</comment>
<dbReference type="PANTHER" id="PTHR33050">
    <property type="entry name" value="REVERSE TRANSCRIPTASE DOMAIN-CONTAINING PROTEIN"/>
    <property type="match status" value="1"/>
</dbReference>
<dbReference type="STRING" id="39966.A0A369K3D6"/>
<proteinExistence type="predicted"/>
<sequence length="386" mass="43593">MPVHPYWQIKQINTIDGFRHVDRNGAFGGRGTGSFWISFNALVTWIAIHVKLILFLCAYSDDSFGPNDTLDVAFYPPYHKYMPSNQVKLLLLWDELGIPHKEKKQIFGNPLKIIGIIVDADLMTMTLPSDRLADLLQELAKFTKYDNHKSPSFTLKVWQRLAGWLNWSFNVFPLLRPCLNNVYPKISFHGPVSPEKKLYVNAAIRSDLLWASEHLKSATGVRVLRALHWSPELADVTIYCDACLDGMGFYYPQLDLGYYSPVPLDSPSQDIFYFEALCVISALQHATSRFDPSFPLRLVIFTDNANSVNIFSTLYSLPPFTPILKLACDILIKSEHQLRVLHVPGASNRVADAISRAQFVQALDLVPSMTISSFQPPHLPLGAVKK</sequence>
<dbReference type="OrthoDB" id="198652at2759"/>